<dbReference type="Gene3D" id="1.10.10.10">
    <property type="entry name" value="Winged helix-like DNA-binding domain superfamily/Winged helix DNA-binding domain"/>
    <property type="match status" value="1"/>
</dbReference>
<dbReference type="EMBL" id="WTUZ01000015">
    <property type="protein sequence ID" value="MZQ82883.1"/>
    <property type="molecule type" value="Genomic_DNA"/>
</dbReference>
<name>A0A6L8UXB5_9BACL</name>
<dbReference type="PROSITE" id="PS50995">
    <property type="entry name" value="HTH_MARR_2"/>
    <property type="match status" value="1"/>
</dbReference>
<comment type="caution">
    <text evidence="5">The sequence shown here is derived from an EMBL/GenBank/DDBJ whole genome shotgun (WGS) entry which is preliminary data.</text>
</comment>
<dbReference type="GO" id="GO:0006950">
    <property type="term" value="P:response to stress"/>
    <property type="evidence" value="ECO:0007669"/>
    <property type="project" value="TreeGrafter"/>
</dbReference>
<dbReference type="RefSeq" id="WP_161407046.1">
    <property type="nucleotide sequence ID" value="NZ_WTUZ01000015.1"/>
</dbReference>
<evidence type="ECO:0000313" key="6">
    <source>
        <dbReference type="Proteomes" id="UP000481087"/>
    </source>
</evidence>
<dbReference type="Proteomes" id="UP000481087">
    <property type="component" value="Unassembled WGS sequence"/>
</dbReference>
<dbReference type="InterPro" id="IPR039422">
    <property type="entry name" value="MarR/SlyA-like"/>
</dbReference>
<organism evidence="5 6">
    <name type="scientific">Paenibacillus silvestris</name>
    <dbReference type="NCBI Taxonomy" id="2606219"/>
    <lineage>
        <taxon>Bacteria</taxon>
        <taxon>Bacillati</taxon>
        <taxon>Bacillota</taxon>
        <taxon>Bacilli</taxon>
        <taxon>Bacillales</taxon>
        <taxon>Paenibacillaceae</taxon>
        <taxon>Paenibacillus</taxon>
    </lineage>
</organism>
<dbReference type="Pfam" id="PF01047">
    <property type="entry name" value="MarR"/>
    <property type="match status" value="1"/>
</dbReference>
<dbReference type="AlphaFoldDB" id="A0A6L8UXB5"/>
<protein>
    <submittedName>
        <fullName evidence="5">MarR family transcriptional regulator</fullName>
    </submittedName>
</protein>
<dbReference type="InterPro" id="IPR036390">
    <property type="entry name" value="WH_DNA-bd_sf"/>
</dbReference>
<dbReference type="GO" id="GO:0003677">
    <property type="term" value="F:DNA binding"/>
    <property type="evidence" value="ECO:0007669"/>
    <property type="project" value="UniProtKB-KW"/>
</dbReference>
<evidence type="ECO:0000256" key="1">
    <source>
        <dbReference type="ARBA" id="ARBA00023015"/>
    </source>
</evidence>
<proteinExistence type="predicted"/>
<dbReference type="GO" id="GO:0003700">
    <property type="term" value="F:DNA-binding transcription factor activity"/>
    <property type="evidence" value="ECO:0007669"/>
    <property type="project" value="InterPro"/>
</dbReference>
<dbReference type="InterPro" id="IPR000835">
    <property type="entry name" value="HTH_MarR-typ"/>
</dbReference>
<dbReference type="InterPro" id="IPR036388">
    <property type="entry name" value="WH-like_DNA-bd_sf"/>
</dbReference>
<sequence>MKIDALETIELEMAIFVRRLTSLSSDKKFGNIDRSAYLLLHQISAHGCAGVKALADVFQLDISTVSRQTASLEQKEYVYRIPDPQDRRAYSLQITDLGKHELDEYKKARSVRFKEVLKEWSDDECQTFAQLLRKFNLTINEGRTKEANKS</sequence>
<feature type="domain" description="HTH marR-type" evidence="4">
    <location>
        <begin position="1"/>
        <end position="137"/>
    </location>
</feature>
<evidence type="ECO:0000256" key="3">
    <source>
        <dbReference type="ARBA" id="ARBA00023163"/>
    </source>
</evidence>
<dbReference type="SMART" id="SM00347">
    <property type="entry name" value="HTH_MARR"/>
    <property type="match status" value="1"/>
</dbReference>
<keyword evidence="1" id="KW-0805">Transcription regulation</keyword>
<reference evidence="5 6" key="1">
    <citation type="submission" date="2019-12" db="EMBL/GenBank/DDBJ databases">
        <title>Paenibacillus sp. nov. sp. isolated from soil.</title>
        <authorList>
            <person name="Kim J."/>
            <person name="Jeong S.E."/>
            <person name="Jung H.S."/>
            <person name="Jeon C.O."/>
        </authorList>
    </citation>
    <scope>NUCLEOTIDE SEQUENCE [LARGE SCALE GENOMIC DNA]</scope>
    <source>
        <strain evidence="5 6">5J-6</strain>
    </source>
</reference>
<dbReference type="SUPFAM" id="SSF46785">
    <property type="entry name" value="Winged helix' DNA-binding domain"/>
    <property type="match status" value="1"/>
</dbReference>
<dbReference type="PANTHER" id="PTHR33164:SF57">
    <property type="entry name" value="MARR-FAMILY TRANSCRIPTIONAL REGULATOR"/>
    <property type="match status" value="1"/>
</dbReference>
<evidence type="ECO:0000259" key="4">
    <source>
        <dbReference type="PROSITE" id="PS50995"/>
    </source>
</evidence>
<dbReference type="PROSITE" id="PS01117">
    <property type="entry name" value="HTH_MARR_1"/>
    <property type="match status" value="1"/>
</dbReference>
<gene>
    <name evidence="5" type="ORF">GQF01_12285</name>
</gene>
<evidence type="ECO:0000313" key="5">
    <source>
        <dbReference type="EMBL" id="MZQ82883.1"/>
    </source>
</evidence>
<keyword evidence="2" id="KW-0238">DNA-binding</keyword>
<dbReference type="InterPro" id="IPR023187">
    <property type="entry name" value="Tscrpt_reg_MarR-type_CS"/>
</dbReference>
<keyword evidence="3" id="KW-0804">Transcription</keyword>
<dbReference type="PANTHER" id="PTHR33164">
    <property type="entry name" value="TRANSCRIPTIONAL REGULATOR, MARR FAMILY"/>
    <property type="match status" value="1"/>
</dbReference>
<dbReference type="PRINTS" id="PR00598">
    <property type="entry name" value="HTHMARR"/>
</dbReference>
<keyword evidence="6" id="KW-1185">Reference proteome</keyword>
<evidence type="ECO:0000256" key="2">
    <source>
        <dbReference type="ARBA" id="ARBA00023125"/>
    </source>
</evidence>
<accession>A0A6L8UXB5</accession>